<dbReference type="EMBL" id="JASBNA010000124">
    <property type="protein sequence ID" value="KAK7676302.1"/>
    <property type="molecule type" value="Genomic_DNA"/>
</dbReference>
<comment type="caution">
    <text evidence="1">The sequence shown here is derived from an EMBL/GenBank/DDBJ whole genome shotgun (WGS) entry which is preliminary data.</text>
</comment>
<dbReference type="InterPro" id="IPR029058">
    <property type="entry name" value="AB_hydrolase_fold"/>
</dbReference>
<accession>A0AAW0FGD2</accession>
<evidence type="ECO:0008006" key="3">
    <source>
        <dbReference type="Google" id="ProtNLM"/>
    </source>
</evidence>
<proteinExistence type="predicted"/>
<gene>
    <name evidence="1" type="ORF">QCA50_020756</name>
</gene>
<dbReference type="AlphaFoldDB" id="A0AAW0FGD2"/>
<dbReference type="Gene3D" id="3.40.50.1820">
    <property type="entry name" value="alpha/beta hydrolase"/>
    <property type="match status" value="1"/>
</dbReference>
<evidence type="ECO:0000313" key="2">
    <source>
        <dbReference type="Proteomes" id="UP001385951"/>
    </source>
</evidence>
<reference evidence="1 2" key="1">
    <citation type="submission" date="2022-09" db="EMBL/GenBank/DDBJ databases">
        <authorList>
            <person name="Palmer J.M."/>
        </authorList>
    </citation>
    <scope>NUCLEOTIDE SEQUENCE [LARGE SCALE GENOMIC DNA]</scope>
    <source>
        <strain evidence="1 2">DSM 7382</strain>
    </source>
</reference>
<dbReference type="Proteomes" id="UP001385951">
    <property type="component" value="Unassembled WGS sequence"/>
</dbReference>
<sequence length="93" mass="10712">MLILSSGYSDLKETPLLSVQGMLEGWSIIDRLHLVRPPTLLINGSMDIAQDFVVRPYFDNISKIKWITLDGVAHCPFWEVREKYMKLVDDFLA</sequence>
<dbReference type="SUPFAM" id="SSF53474">
    <property type="entry name" value="alpha/beta-Hydrolases"/>
    <property type="match status" value="1"/>
</dbReference>
<protein>
    <recommendedName>
        <fullName evidence="3">Alpha/beta hydrolase</fullName>
    </recommendedName>
</protein>
<organism evidence="1 2">
    <name type="scientific">Cerrena zonata</name>
    <dbReference type="NCBI Taxonomy" id="2478898"/>
    <lineage>
        <taxon>Eukaryota</taxon>
        <taxon>Fungi</taxon>
        <taxon>Dikarya</taxon>
        <taxon>Basidiomycota</taxon>
        <taxon>Agaricomycotina</taxon>
        <taxon>Agaricomycetes</taxon>
        <taxon>Polyporales</taxon>
        <taxon>Cerrenaceae</taxon>
        <taxon>Cerrena</taxon>
    </lineage>
</organism>
<keyword evidence="2" id="KW-1185">Reference proteome</keyword>
<evidence type="ECO:0000313" key="1">
    <source>
        <dbReference type="EMBL" id="KAK7676302.1"/>
    </source>
</evidence>
<name>A0AAW0FGD2_9APHY</name>